<reference evidence="1" key="1">
    <citation type="submission" date="2013-12" db="EMBL/GenBank/DDBJ databases">
        <title>The Genome Sequence of Aphanomyces invadans NJM9701.</title>
        <authorList>
            <consortium name="The Broad Institute Genomics Platform"/>
            <person name="Russ C."/>
            <person name="Tyler B."/>
            <person name="van West P."/>
            <person name="Dieguez-Uribeondo J."/>
            <person name="Young S.K."/>
            <person name="Zeng Q."/>
            <person name="Gargeya S."/>
            <person name="Fitzgerald M."/>
            <person name="Abouelleil A."/>
            <person name="Alvarado L."/>
            <person name="Chapman S.B."/>
            <person name="Gainer-Dewar J."/>
            <person name="Goldberg J."/>
            <person name="Griggs A."/>
            <person name="Gujja S."/>
            <person name="Hansen M."/>
            <person name="Howarth C."/>
            <person name="Imamovic A."/>
            <person name="Ireland A."/>
            <person name="Larimer J."/>
            <person name="McCowan C."/>
            <person name="Murphy C."/>
            <person name="Pearson M."/>
            <person name="Poon T.W."/>
            <person name="Priest M."/>
            <person name="Roberts A."/>
            <person name="Saif S."/>
            <person name="Shea T."/>
            <person name="Sykes S."/>
            <person name="Wortman J."/>
            <person name="Nusbaum C."/>
            <person name="Birren B."/>
        </authorList>
    </citation>
    <scope>NUCLEOTIDE SEQUENCE [LARGE SCALE GENOMIC DNA]</scope>
    <source>
        <strain evidence="1">NJM9701</strain>
    </source>
</reference>
<evidence type="ECO:0000313" key="1">
    <source>
        <dbReference type="EMBL" id="ETW03176.1"/>
    </source>
</evidence>
<sequence length="105" mass="11965">MDVATPNRRQRPKLAQNLNAVLLAEKTYVQHAAVAIGYPGSKTRKKNTGTYGGKTNIPQPRELVTYLRRQEMVVTSAHMIQFLRIDHMALIEDYMATRKYGYNAL</sequence>
<proteinExistence type="predicted"/>
<gene>
    <name evidence="1" type="ORF">H310_05593</name>
</gene>
<protein>
    <submittedName>
        <fullName evidence="1">Uncharacterized protein</fullName>
    </submittedName>
</protein>
<accession>A0A024U9S0</accession>
<dbReference type="OrthoDB" id="120801at2759"/>
<dbReference type="EMBL" id="KI913960">
    <property type="protein sequence ID" value="ETW03176.1"/>
    <property type="molecule type" value="Genomic_DNA"/>
</dbReference>
<dbReference type="GeneID" id="20082643"/>
<dbReference type="VEuPathDB" id="FungiDB:H310_05593"/>
<dbReference type="RefSeq" id="XP_008868560.1">
    <property type="nucleotide sequence ID" value="XM_008870338.1"/>
</dbReference>
<organism evidence="1">
    <name type="scientific">Aphanomyces invadans</name>
    <dbReference type="NCBI Taxonomy" id="157072"/>
    <lineage>
        <taxon>Eukaryota</taxon>
        <taxon>Sar</taxon>
        <taxon>Stramenopiles</taxon>
        <taxon>Oomycota</taxon>
        <taxon>Saprolegniomycetes</taxon>
        <taxon>Saprolegniales</taxon>
        <taxon>Verrucalvaceae</taxon>
        <taxon>Aphanomyces</taxon>
    </lineage>
</organism>
<name>A0A024U9S0_9STRA</name>
<dbReference type="AlphaFoldDB" id="A0A024U9S0"/>